<evidence type="ECO:0000313" key="2">
    <source>
        <dbReference type="Proteomes" id="UP000325372"/>
    </source>
</evidence>
<keyword evidence="2" id="KW-1185">Reference proteome</keyword>
<dbReference type="EMBL" id="VYXP01000004">
    <property type="protein sequence ID" value="KAA9131863.1"/>
    <property type="molecule type" value="Genomic_DNA"/>
</dbReference>
<name>A0A5N0T9Y2_9GAMM</name>
<dbReference type="Pfam" id="PF13618">
    <property type="entry name" value="Gluconate_2-dh3"/>
    <property type="match status" value="1"/>
</dbReference>
<evidence type="ECO:0000313" key="1">
    <source>
        <dbReference type="EMBL" id="KAA9131863.1"/>
    </source>
</evidence>
<proteinExistence type="predicted"/>
<sequence>MASHLSRRECLGIGGRLLGAGWLGLNAPGVLAAAEAAAASIEATAPWAILQPAEVATLRAVADQVYPPDNGPGAADIGAVRFMDAALAGFMAGALGMVRDGMTDLDQRASATAGSTYADLDFDAQTRVLTQVENTPFFGTIHFLTMCGVFTLPVYGGNRDLAGWKAIGFESRHVWTPPFGYYDASA</sequence>
<comment type="caution">
    <text evidence="1">The sequence shown here is derived from an EMBL/GenBank/DDBJ whole genome shotgun (WGS) entry which is preliminary data.</text>
</comment>
<accession>A0A5N0T9Y2</accession>
<protein>
    <submittedName>
        <fullName evidence="1">Gluconate 2-dehydrogenase subunit 3 family protein</fullName>
    </submittedName>
</protein>
<dbReference type="InterPro" id="IPR006311">
    <property type="entry name" value="TAT_signal"/>
</dbReference>
<dbReference type="InterPro" id="IPR027056">
    <property type="entry name" value="Gluconate_2DH_su3"/>
</dbReference>
<organism evidence="1 2">
    <name type="scientific">Marinihelvus fidelis</name>
    <dbReference type="NCBI Taxonomy" id="2613842"/>
    <lineage>
        <taxon>Bacteria</taxon>
        <taxon>Pseudomonadati</taxon>
        <taxon>Pseudomonadota</taxon>
        <taxon>Gammaproteobacteria</taxon>
        <taxon>Chromatiales</taxon>
        <taxon>Wenzhouxiangellaceae</taxon>
        <taxon>Marinihelvus</taxon>
    </lineage>
</organism>
<dbReference type="Proteomes" id="UP000325372">
    <property type="component" value="Unassembled WGS sequence"/>
</dbReference>
<reference evidence="1 2" key="1">
    <citation type="submission" date="2019-09" db="EMBL/GenBank/DDBJ databases">
        <title>Wenzhouxiangella sp. Genome sequencing and assembly.</title>
        <authorList>
            <person name="Zhang R."/>
        </authorList>
    </citation>
    <scope>NUCLEOTIDE SEQUENCE [LARGE SCALE GENOMIC DNA]</scope>
    <source>
        <strain evidence="1 2">W260</strain>
    </source>
</reference>
<dbReference type="RefSeq" id="WP_150863653.1">
    <property type="nucleotide sequence ID" value="NZ_VYXP01000004.1"/>
</dbReference>
<dbReference type="PROSITE" id="PS51318">
    <property type="entry name" value="TAT"/>
    <property type="match status" value="1"/>
</dbReference>
<gene>
    <name evidence="1" type="ORF">F3N42_06700</name>
</gene>
<dbReference type="AlphaFoldDB" id="A0A5N0T9Y2"/>